<protein>
    <recommendedName>
        <fullName evidence="5">signal peptidase I</fullName>
        <ecNumber evidence="5">3.4.21.89</ecNumber>
    </recommendedName>
</protein>
<evidence type="ECO:0000256" key="6">
    <source>
        <dbReference type="ARBA" id="ARBA00022528"/>
    </source>
</evidence>
<keyword evidence="8" id="KW-0645">Protease</keyword>
<dbReference type="OrthoDB" id="308440at2759"/>
<sequence>MAIRFTVSLSGYVAQNLASTAGSRLGSCPSRSVHECWLRSRFLFPKQKSDVDPSPPRTYHAAAAADLRRPRSTMCSTLAAEFLKDGYNNPIVVALISLMKSTAYSSCSSSTSMGILPFKVASIIPFLQGSKWLQCNESPPFGPESTEVDKGGTNDDGNQSLTLELDPKSFVKSSWITKMFNSRSEDAKAAFTAVTVSILFRSFLAEPRSIPSSSMYPTLDVGDRILAEKVSYFFREPEVSDIVIFTAPPILLEIGYSSGDVFIKRIVAKAGDCVEARDGKLLINGIEQDEDFVLEPLGYEMEPLVVPEGYVFVLGDNRNKSFDSHDWGPLPIDNIIGRSVFRYWPPSKVSDTIHYTHVGKDAVAKVGAALTKMVELKRSFK</sequence>
<evidence type="ECO:0000256" key="9">
    <source>
        <dbReference type="ARBA" id="ARBA00022801"/>
    </source>
</evidence>
<dbReference type="FunFam" id="2.10.109.10:FF:000012">
    <property type="entry name" value="Peptidase/ serine-type peptidase"/>
    <property type="match status" value="1"/>
</dbReference>
<gene>
    <name evidence="15" type="ORF">Goklo_005523</name>
</gene>
<dbReference type="InterPro" id="IPR000223">
    <property type="entry name" value="Pept_S26A_signal_pept_1"/>
</dbReference>
<dbReference type="InterPro" id="IPR036286">
    <property type="entry name" value="LexA/Signal_pep-like_sf"/>
</dbReference>
<evidence type="ECO:0000256" key="5">
    <source>
        <dbReference type="ARBA" id="ARBA00013208"/>
    </source>
</evidence>
<evidence type="ECO:0000259" key="14">
    <source>
        <dbReference type="Pfam" id="PF10502"/>
    </source>
</evidence>
<proteinExistence type="inferred from homology"/>
<dbReference type="InterPro" id="IPR019756">
    <property type="entry name" value="Pept_S26A_signal_pept_1_Ser-AS"/>
</dbReference>
<dbReference type="GO" id="GO:0004252">
    <property type="term" value="F:serine-type endopeptidase activity"/>
    <property type="evidence" value="ECO:0007669"/>
    <property type="project" value="InterPro"/>
</dbReference>
<evidence type="ECO:0000256" key="13">
    <source>
        <dbReference type="SAM" id="MobiDB-lite"/>
    </source>
</evidence>
<dbReference type="PROSITE" id="PS00501">
    <property type="entry name" value="SPASE_I_1"/>
    <property type="match status" value="1"/>
</dbReference>
<keyword evidence="6" id="KW-0150">Chloroplast</keyword>
<comment type="similarity">
    <text evidence="4">Belongs to the peptidase S26 family.</text>
</comment>
<dbReference type="CDD" id="cd06530">
    <property type="entry name" value="S26_SPase_I"/>
    <property type="match status" value="1"/>
</dbReference>
<dbReference type="PRINTS" id="PR00727">
    <property type="entry name" value="LEADERPTASE"/>
</dbReference>
<dbReference type="InterPro" id="IPR019533">
    <property type="entry name" value="Peptidase_S26"/>
</dbReference>
<feature type="region of interest" description="Disordered" evidence="13">
    <location>
        <begin position="138"/>
        <end position="159"/>
    </location>
</feature>
<dbReference type="EMBL" id="JABFAB010000010">
    <property type="protein sequence ID" value="MBA0661203.1"/>
    <property type="molecule type" value="Genomic_DNA"/>
</dbReference>
<comment type="subcellular location">
    <subcellularLocation>
        <location evidence="3">Membrane</location>
    </subcellularLocation>
    <subcellularLocation>
        <location evidence="2">Plastid</location>
        <location evidence="2">Chloroplast</location>
    </subcellularLocation>
</comment>
<dbReference type="InterPro" id="IPR019758">
    <property type="entry name" value="Pept_S26A_signal_pept_1_CS"/>
</dbReference>
<name>A0A7J8VEY0_9ROSI</name>
<keyword evidence="10" id="KW-0809">Transit peptide</keyword>
<dbReference type="AlphaFoldDB" id="A0A7J8VEY0"/>
<evidence type="ECO:0000313" key="15">
    <source>
        <dbReference type="EMBL" id="MBA0661203.1"/>
    </source>
</evidence>
<dbReference type="PANTHER" id="PTHR43390">
    <property type="entry name" value="SIGNAL PEPTIDASE I"/>
    <property type="match status" value="1"/>
</dbReference>
<feature type="active site" evidence="12">
    <location>
        <position position="264"/>
    </location>
</feature>
<accession>A0A7J8VEY0</accession>
<evidence type="ECO:0000256" key="2">
    <source>
        <dbReference type="ARBA" id="ARBA00004229"/>
    </source>
</evidence>
<comment type="catalytic activity">
    <reaction evidence="1">
        <text>Cleavage of hydrophobic, N-terminal signal or leader sequences from secreted and periplasmic proteins.</text>
        <dbReference type="EC" id="3.4.21.89"/>
    </reaction>
</comment>
<dbReference type="SUPFAM" id="SSF51306">
    <property type="entry name" value="LexA/Signal peptidase"/>
    <property type="match status" value="1"/>
</dbReference>
<feature type="active site" evidence="12">
    <location>
        <position position="214"/>
    </location>
</feature>
<keyword evidence="16" id="KW-1185">Reference proteome</keyword>
<dbReference type="GO" id="GO:0009535">
    <property type="term" value="C:chloroplast thylakoid membrane"/>
    <property type="evidence" value="ECO:0007669"/>
    <property type="project" value="TreeGrafter"/>
</dbReference>
<dbReference type="GO" id="GO:0009003">
    <property type="term" value="F:signal peptidase activity"/>
    <property type="evidence" value="ECO:0007669"/>
    <property type="project" value="UniProtKB-EC"/>
</dbReference>
<evidence type="ECO:0000256" key="3">
    <source>
        <dbReference type="ARBA" id="ARBA00004370"/>
    </source>
</evidence>
<dbReference type="Pfam" id="PF10502">
    <property type="entry name" value="Peptidase_S26"/>
    <property type="match status" value="1"/>
</dbReference>
<feature type="domain" description="Peptidase S26" evidence="14">
    <location>
        <begin position="187"/>
        <end position="344"/>
    </location>
</feature>
<evidence type="ECO:0000256" key="12">
    <source>
        <dbReference type="PIRSR" id="PIRSR600223-1"/>
    </source>
</evidence>
<dbReference type="EC" id="3.4.21.89" evidence="5"/>
<comment type="caution">
    <text evidence="15">The sequence shown here is derived from an EMBL/GenBank/DDBJ whole genome shotgun (WGS) entry which is preliminary data.</text>
</comment>
<evidence type="ECO:0000256" key="8">
    <source>
        <dbReference type="ARBA" id="ARBA00022670"/>
    </source>
</evidence>
<evidence type="ECO:0000313" key="16">
    <source>
        <dbReference type="Proteomes" id="UP000593573"/>
    </source>
</evidence>
<keyword evidence="9" id="KW-0378">Hydrolase</keyword>
<dbReference type="Proteomes" id="UP000593573">
    <property type="component" value="Unassembled WGS sequence"/>
</dbReference>
<evidence type="ECO:0000256" key="7">
    <source>
        <dbReference type="ARBA" id="ARBA00022640"/>
    </source>
</evidence>
<dbReference type="PANTHER" id="PTHR43390:SF2">
    <property type="entry name" value="THYLAKOIDAL PROCESSING PEPTIDASE 2, CHLOROPLASTIC-RELATED"/>
    <property type="match status" value="1"/>
</dbReference>
<keyword evidence="7" id="KW-0934">Plastid</keyword>
<dbReference type="NCBIfam" id="TIGR02227">
    <property type="entry name" value="sigpep_I_bact"/>
    <property type="match status" value="1"/>
</dbReference>
<dbReference type="GO" id="GO:0006465">
    <property type="term" value="P:signal peptide processing"/>
    <property type="evidence" value="ECO:0007669"/>
    <property type="project" value="InterPro"/>
</dbReference>
<dbReference type="GO" id="GO:0010027">
    <property type="term" value="P:thylakoid membrane organization"/>
    <property type="evidence" value="ECO:0007669"/>
    <property type="project" value="TreeGrafter"/>
</dbReference>
<reference evidence="15 16" key="1">
    <citation type="journal article" date="2019" name="Genome Biol. Evol.">
        <title>Insights into the evolution of the New World diploid cottons (Gossypium, subgenus Houzingenia) based on genome sequencing.</title>
        <authorList>
            <person name="Grover C.E."/>
            <person name="Arick M.A. 2nd"/>
            <person name="Thrash A."/>
            <person name="Conover J.L."/>
            <person name="Sanders W.S."/>
            <person name="Peterson D.G."/>
            <person name="Frelichowski J.E."/>
            <person name="Scheffler J.A."/>
            <person name="Scheffler B.E."/>
            <person name="Wendel J.F."/>
        </authorList>
    </citation>
    <scope>NUCLEOTIDE SEQUENCE [LARGE SCALE GENOMIC DNA]</scope>
    <source>
        <strain evidence="15">57</strain>
        <tissue evidence="15">Leaf</tissue>
    </source>
</reference>
<dbReference type="PROSITE" id="PS00761">
    <property type="entry name" value="SPASE_I_3"/>
    <property type="match status" value="1"/>
</dbReference>
<organism evidence="15 16">
    <name type="scientific">Gossypium klotzschianum</name>
    <dbReference type="NCBI Taxonomy" id="34286"/>
    <lineage>
        <taxon>Eukaryota</taxon>
        <taxon>Viridiplantae</taxon>
        <taxon>Streptophyta</taxon>
        <taxon>Embryophyta</taxon>
        <taxon>Tracheophyta</taxon>
        <taxon>Spermatophyta</taxon>
        <taxon>Magnoliopsida</taxon>
        <taxon>eudicotyledons</taxon>
        <taxon>Gunneridae</taxon>
        <taxon>Pentapetalae</taxon>
        <taxon>rosids</taxon>
        <taxon>malvids</taxon>
        <taxon>Malvales</taxon>
        <taxon>Malvaceae</taxon>
        <taxon>Malvoideae</taxon>
        <taxon>Gossypium</taxon>
    </lineage>
</organism>
<feature type="non-terminal residue" evidence="15">
    <location>
        <position position="381"/>
    </location>
</feature>
<evidence type="ECO:0000256" key="1">
    <source>
        <dbReference type="ARBA" id="ARBA00000677"/>
    </source>
</evidence>
<evidence type="ECO:0000256" key="4">
    <source>
        <dbReference type="ARBA" id="ARBA00009370"/>
    </source>
</evidence>
<evidence type="ECO:0000256" key="11">
    <source>
        <dbReference type="ARBA" id="ARBA00023136"/>
    </source>
</evidence>
<keyword evidence="11" id="KW-0472">Membrane</keyword>
<dbReference type="Gene3D" id="2.10.109.10">
    <property type="entry name" value="Umud Fragment, subunit A"/>
    <property type="match status" value="1"/>
</dbReference>
<evidence type="ECO:0000256" key="10">
    <source>
        <dbReference type="ARBA" id="ARBA00022946"/>
    </source>
</evidence>